<dbReference type="PANTHER" id="PTHR46641">
    <property type="entry name" value="FMRFAMIDE RECEPTOR-RELATED"/>
    <property type="match status" value="1"/>
</dbReference>
<feature type="domain" description="G-protein coupled receptors family 1 profile" evidence="5">
    <location>
        <begin position="1"/>
        <end position="214"/>
    </location>
</feature>
<evidence type="ECO:0000259" key="5">
    <source>
        <dbReference type="PROSITE" id="PS50262"/>
    </source>
</evidence>
<dbReference type="Gene3D" id="1.20.1070.10">
    <property type="entry name" value="Rhodopsin 7-helix transmembrane proteins"/>
    <property type="match status" value="1"/>
</dbReference>
<dbReference type="Proteomes" id="UP000675881">
    <property type="component" value="Chromosome 4"/>
</dbReference>
<keyword evidence="7" id="KW-1185">Reference proteome</keyword>
<dbReference type="SUPFAM" id="SSF81321">
    <property type="entry name" value="Family A G protein-coupled receptor-like"/>
    <property type="match status" value="1"/>
</dbReference>
<dbReference type="PANTHER" id="PTHR46641:SF2">
    <property type="entry name" value="FMRFAMIDE RECEPTOR"/>
    <property type="match status" value="1"/>
</dbReference>
<organism evidence="6 7">
    <name type="scientific">Lepeophtheirus salmonis</name>
    <name type="common">Salmon louse</name>
    <name type="synonym">Caligus salmonis</name>
    <dbReference type="NCBI Taxonomy" id="72036"/>
    <lineage>
        <taxon>Eukaryota</taxon>
        <taxon>Metazoa</taxon>
        <taxon>Ecdysozoa</taxon>
        <taxon>Arthropoda</taxon>
        <taxon>Crustacea</taxon>
        <taxon>Multicrustacea</taxon>
        <taxon>Hexanauplia</taxon>
        <taxon>Copepoda</taxon>
        <taxon>Siphonostomatoida</taxon>
        <taxon>Caligidae</taxon>
        <taxon>Lepeophtheirus</taxon>
    </lineage>
</organism>
<keyword evidence="3" id="KW-1133">Transmembrane helix</keyword>
<proteinExistence type="predicted"/>
<dbReference type="GO" id="GO:0016020">
    <property type="term" value="C:membrane"/>
    <property type="evidence" value="ECO:0007669"/>
    <property type="project" value="UniProtKB-SubCell"/>
</dbReference>
<dbReference type="EMBL" id="HG994583">
    <property type="protein sequence ID" value="CAF2917082.1"/>
    <property type="molecule type" value="Genomic_DNA"/>
</dbReference>
<dbReference type="InterPro" id="IPR017452">
    <property type="entry name" value="GPCR_Rhodpsn_7TM"/>
</dbReference>
<dbReference type="PROSITE" id="PS50262">
    <property type="entry name" value="G_PROTEIN_RECEP_F1_2"/>
    <property type="match status" value="1"/>
</dbReference>
<evidence type="ECO:0000256" key="1">
    <source>
        <dbReference type="ARBA" id="ARBA00004370"/>
    </source>
</evidence>
<evidence type="ECO:0000313" key="7">
    <source>
        <dbReference type="Proteomes" id="UP000675881"/>
    </source>
</evidence>
<evidence type="ECO:0000256" key="4">
    <source>
        <dbReference type="ARBA" id="ARBA00023136"/>
    </source>
</evidence>
<protein>
    <submittedName>
        <fullName evidence="6">(salmon louse) hypothetical protein</fullName>
    </submittedName>
</protein>
<sequence length="214" mass="25013">MSASIFMTVAIAWERYIAVHYPIDYNQSNGCPKAIRRRLIKYLVPVLLISIIFNIPKFLEARIVYGFPKIMDGNNTTTQHLKSIPMIRVTELRKNPKLCNLLQQLDTSCYSWHHTCIYKDIKQRQIRRRQSTSQVTINHQARRRQEDNLAVVFMGIVGVFLLCHILRIFINLHEMLVIRPAMECREAKLPAFPFWVLVTTVFSHLLLVFNSSTI</sequence>
<keyword evidence="2" id="KW-0812">Transmembrane</keyword>
<reference evidence="6" key="1">
    <citation type="submission" date="2021-02" db="EMBL/GenBank/DDBJ databases">
        <authorList>
            <person name="Bekaert M."/>
        </authorList>
    </citation>
    <scope>NUCLEOTIDE SEQUENCE</scope>
    <source>
        <strain evidence="6">IoA-00</strain>
    </source>
</reference>
<dbReference type="AlphaFoldDB" id="A0A7R8CW37"/>
<keyword evidence="4" id="KW-0472">Membrane</keyword>
<dbReference type="OrthoDB" id="6362912at2759"/>
<dbReference type="InterPro" id="IPR052954">
    <property type="entry name" value="GPCR-Ligand_Int"/>
</dbReference>
<comment type="subcellular location">
    <subcellularLocation>
        <location evidence="1">Membrane</location>
    </subcellularLocation>
</comment>
<gene>
    <name evidence="6" type="ORF">LSAA_9184</name>
</gene>
<evidence type="ECO:0000313" key="6">
    <source>
        <dbReference type="EMBL" id="CAF2917082.1"/>
    </source>
</evidence>
<evidence type="ECO:0000256" key="3">
    <source>
        <dbReference type="ARBA" id="ARBA00022989"/>
    </source>
</evidence>
<evidence type="ECO:0000256" key="2">
    <source>
        <dbReference type="ARBA" id="ARBA00022692"/>
    </source>
</evidence>
<accession>A0A7R8CW37</accession>
<name>A0A7R8CW37_LEPSM</name>